<feature type="domain" description="Phage head morphogenesis" evidence="2">
    <location>
        <begin position="608"/>
        <end position="718"/>
    </location>
</feature>
<name>A0ABY3R128_9BRAD</name>
<accession>A0ABY3R128</accession>
<dbReference type="Pfam" id="PF04860">
    <property type="entry name" value="Phage_portal"/>
    <property type="match status" value="1"/>
</dbReference>
<dbReference type="Pfam" id="PF04233">
    <property type="entry name" value="Phage_Mu_F"/>
    <property type="match status" value="1"/>
</dbReference>
<evidence type="ECO:0000313" key="4">
    <source>
        <dbReference type="Proteomes" id="UP001430990"/>
    </source>
</evidence>
<dbReference type="Proteomes" id="UP001430990">
    <property type="component" value="Chromosome"/>
</dbReference>
<sequence length="743" mass="81142">MLRTIIETRKDQIERMEWLIRPKKIASKKPSATAEADPRVAALKEFFEKPDGVHTWTEWLRLLLEDMFVIDAATLYMEKSRGGQLLALHPLDGGTIKRVIDDWGRTPTAMQPEIGTDNKPTGRMLQPVAYQQVLKGLPAIDYTTSELLYKPRNIRTNRAYGFSPVEQIIMTVNIALRRQMFLLNYYTEGNIPEALVGVPETWTPAQIQEYQTYFDQLMAGDLAARRRLKFIPGGIAKGGVVATKEPELKSDFDEWLVRICCFAFSVSPTPFIKQMNRATAGTQKEQSDQEGLAPVLSWIRSVINGIIVAELKISDLEFAWGDDTQIEPKDEADILTKYTAGAVMTLNQAREKLGLEPYSNPLANEPMVLTAQGYVPLTAYDDTQKRADESAKNMADALTGGAAGDQDDPNNPGGGGKSGAVVPDAASPAAGKPDAKAEKVRASEHWPFNKSAKRLRRLAPIPFDRKATRVATASIQHRLQIAFGKWKPALIKQVAKALAEQGVQKIDDADEEEIAANIAAALEFDGLSSLANDLGIDLGDIATNSVSHVIAQMGVTDAGDLVNQVNDRAVAFARDRAAEMVGMRYDEDGTLVENPNAEWAITDTMRDDLKRVIADGLEQNIGIDEITANIEALGGFSADRAEMIAEAEVRRANSQAALDGYGAARDSLDIRMGKQWLLGPNPCEVCQANADQGVIDIDEPFQSGDDAPPGHPWCECALAPVVAEDDVPDGAEAEPVADESESE</sequence>
<dbReference type="InterPro" id="IPR006944">
    <property type="entry name" value="Phage/GTA_portal"/>
</dbReference>
<gene>
    <name evidence="3" type="ORF">BjapCC829_21915</name>
</gene>
<protein>
    <submittedName>
        <fullName evidence="3">Phage portal protein</fullName>
    </submittedName>
</protein>
<keyword evidence="4" id="KW-1185">Reference proteome</keyword>
<dbReference type="RefSeq" id="WP_231145063.1">
    <property type="nucleotide sequence ID" value="NZ_CP088100.1"/>
</dbReference>
<feature type="region of interest" description="Disordered" evidence="1">
    <location>
        <begin position="398"/>
        <end position="445"/>
    </location>
</feature>
<reference evidence="3" key="1">
    <citation type="submission" date="2021-11" db="EMBL/GenBank/DDBJ databases">
        <title>Australian commercial rhizobial inoculants.</title>
        <authorList>
            <person name="Kohlmeier M.G."/>
            <person name="O'Hara G.W."/>
            <person name="Colombi E."/>
            <person name="Ramsay J.P."/>
            <person name="Terpolilli J."/>
        </authorList>
    </citation>
    <scope>NUCLEOTIDE SEQUENCE</scope>
    <source>
        <strain evidence="3">CC829</strain>
    </source>
</reference>
<evidence type="ECO:0000256" key="1">
    <source>
        <dbReference type="SAM" id="MobiDB-lite"/>
    </source>
</evidence>
<organism evidence="3 4">
    <name type="scientific">Bradyrhizobium barranii</name>
    <dbReference type="NCBI Taxonomy" id="2992140"/>
    <lineage>
        <taxon>Bacteria</taxon>
        <taxon>Pseudomonadati</taxon>
        <taxon>Pseudomonadota</taxon>
        <taxon>Alphaproteobacteria</taxon>
        <taxon>Hyphomicrobiales</taxon>
        <taxon>Nitrobacteraceae</taxon>
        <taxon>Bradyrhizobium</taxon>
    </lineage>
</organism>
<dbReference type="InterPro" id="IPR006528">
    <property type="entry name" value="Phage_head_morphogenesis_dom"/>
</dbReference>
<dbReference type="EMBL" id="CP088100">
    <property type="protein sequence ID" value="UFW91047.1"/>
    <property type="molecule type" value="Genomic_DNA"/>
</dbReference>
<feature type="region of interest" description="Disordered" evidence="1">
    <location>
        <begin position="724"/>
        <end position="743"/>
    </location>
</feature>
<evidence type="ECO:0000259" key="2">
    <source>
        <dbReference type="Pfam" id="PF04233"/>
    </source>
</evidence>
<feature type="compositionally biased region" description="Basic and acidic residues" evidence="1">
    <location>
        <begin position="433"/>
        <end position="444"/>
    </location>
</feature>
<evidence type="ECO:0000313" key="3">
    <source>
        <dbReference type="EMBL" id="UFW91047.1"/>
    </source>
</evidence>
<proteinExistence type="predicted"/>